<dbReference type="EC" id="4.1.2.25" evidence="1"/>
<comment type="function">
    <text evidence="1">Catalyzes the conversion of 7,8-dihydroneopterin to 6-hydroxymethyl-7,8-dihydropterin.</text>
</comment>
<evidence type="ECO:0000313" key="4">
    <source>
        <dbReference type="Proteomes" id="UP001165460"/>
    </source>
</evidence>
<evidence type="ECO:0000259" key="2">
    <source>
        <dbReference type="SMART" id="SM00905"/>
    </source>
</evidence>
<name>A0ABS9ZY77_9SPHI</name>
<dbReference type="Gene3D" id="3.30.1130.10">
    <property type="match status" value="1"/>
</dbReference>
<dbReference type="InterPro" id="IPR006157">
    <property type="entry name" value="FolB_dom"/>
</dbReference>
<keyword evidence="1 3" id="KW-0456">Lyase</keyword>
<keyword evidence="1" id="KW-0289">Folate biosynthesis</keyword>
<reference evidence="3" key="1">
    <citation type="submission" date="2022-03" db="EMBL/GenBank/DDBJ databases">
        <authorList>
            <person name="Woo C.Y."/>
        </authorList>
    </citation>
    <scope>NUCLEOTIDE SEQUENCE</scope>
    <source>
        <strain evidence="3">CYS-01</strain>
    </source>
</reference>
<dbReference type="NCBIfam" id="TIGR00525">
    <property type="entry name" value="folB"/>
    <property type="match status" value="1"/>
</dbReference>
<evidence type="ECO:0000256" key="1">
    <source>
        <dbReference type="RuleBase" id="RU362079"/>
    </source>
</evidence>
<dbReference type="InterPro" id="IPR043133">
    <property type="entry name" value="GTP-CH-I_C/QueF"/>
</dbReference>
<dbReference type="RefSeq" id="WP_243362388.1">
    <property type="nucleotide sequence ID" value="NZ_JALGBH010000002.1"/>
</dbReference>
<dbReference type="EMBL" id="JALGBH010000002">
    <property type="protein sequence ID" value="MCJ0743263.1"/>
    <property type="molecule type" value="Genomic_DNA"/>
</dbReference>
<comment type="similarity">
    <text evidence="1">Belongs to the DHNA family.</text>
</comment>
<comment type="pathway">
    <text evidence="1">Cofactor biosynthesis; tetrahydrofolate biosynthesis; 2-amino-4-hydroxy-6-hydroxymethyl-7,8-dihydropteridine diphosphate from 7,8-dihydroneopterin triphosphate: step 3/4.</text>
</comment>
<feature type="domain" description="Dihydroneopterin aldolase/epimerase" evidence="2">
    <location>
        <begin position="15"/>
        <end position="125"/>
    </location>
</feature>
<comment type="catalytic activity">
    <reaction evidence="1">
        <text>7,8-dihydroneopterin = 6-hydroxymethyl-7,8-dihydropterin + glycolaldehyde</text>
        <dbReference type="Rhea" id="RHEA:10540"/>
        <dbReference type="ChEBI" id="CHEBI:17001"/>
        <dbReference type="ChEBI" id="CHEBI:17071"/>
        <dbReference type="ChEBI" id="CHEBI:44841"/>
        <dbReference type="EC" id="4.1.2.25"/>
    </reaction>
</comment>
<accession>A0ABS9ZY77</accession>
<keyword evidence="4" id="KW-1185">Reference proteome</keyword>
<gene>
    <name evidence="3" type="primary">folB</name>
    <name evidence="3" type="ORF">MMF97_11105</name>
</gene>
<dbReference type="InterPro" id="IPR006156">
    <property type="entry name" value="Dihydroneopterin_aldolase"/>
</dbReference>
<dbReference type="GO" id="GO:0004150">
    <property type="term" value="F:dihydroneopterin aldolase activity"/>
    <property type="evidence" value="ECO:0007669"/>
    <property type="project" value="UniProtKB-EC"/>
</dbReference>
<comment type="caution">
    <text evidence="3">The sequence shown here is derived from an EMBL/GenBank/DDBJ whole genome shotgun (WGS) entry which is preliminary data.</text>
</comment>
<dbReference type="Proteomes" id="UP001165460">
    <property type="component" value="Unassembled WGS sequence"/>
</dbReference>
<dbReference type="SMART" id="SM00905">
    <property type="entry name" value="FolB"/>
    <property type="match status" value="1"/>
</dbReference>
<evidence type="ECO:0000313" key="3">
    <source>
        <dbReference type="EMBL" id="MCJ0743263.1"/>
    </source>
</evidence>
<proteinExistence type="inferred from homology"/>
<dbReference type="Pfam" id="PF02152">
    <property type="entry name" value="FolB"/>
    <property type="match status" value="1"/>
</dbReference>
<protein>
    <recommendedName>
        <fullName evidence="1">7,8-dihydroneopterin aldolase</fullName>
        <ecNumber evidence="1">4.1.2.25</ecNumber>
    </recommendedName>
</protein>
<sequence>MAQNNYKSFMFTQTVALKDVKFYAFHGFYPEEQLTGNYFIVDAEVTFEPKGDTEDLERTVNYEVLNQILIEEMRNTQKLLETVVKNIIDKISSAYAFVDTITIGIRKINPPMPGQIGHSFVQLKYQRN</sequence>
<dbReference type="NCBIfam" id="TIGR00526">
    <property type="entry name" value="folB_dom"/>
    <property type="match status" value="1"/>
</dbReference>
<dbReference type="SUPFAM" id="SSF55620">
    <property type="entry name" value="Tetrahydrobiopterin biosynthesis enzymes-like"/>
    <property type="match status" value="1"/>
</dbReference>
<organism evidence="3 4">
    <name type="scientific">Pedobacter montanisoli</name>
    <dbReference type="NCBI Taxonomy" id="2923277"/>
    <lineage>
        <taxon>Bacteria</taxon>
        <taxon>Pseudomonadati</taxon>
        <taxon>Bacteroidota</taxon>
        <taxon>Sphingobacteriia</taxon>
        <taxon>Sphingobacteriales</taxon>
        <taxon>Sphingobacteriaceae</taxon>
        <taxon>Pedobacter</taxon>
    </lineage>
</organism>